<accession>A0A1G2K956</accession>
<reference evidence="1 2" key="1">
    <citation type="journal article" date="2016" name="Nat. Commun.">
        <title>Thousands of microbial genomes shed light on interconnected biogeochemical processes in an aquifer system.</title>
        <authorList>
            <person name="Anantharaman K."/>
            <person name="Brown C.T."/>
            <person name="Hug L.A."/>
            <person name="Sharon I."/>
            <person name="Castelle C.J."/>
            <person name="Probst A.J."/>
            <person name="Thomas B.C."/>
            <person name="Singh A."/>
            <person name="Wilkins M.J."/>
            <person name="Karaoz U."/>
            <person name="Brodie E.L."/>
            <person name="Williams K.H."/>
            <person name="Hubbard S.S."/>
            <person name="Banfield J.F."/>
        </authorList>
    </citation>
    <scope>NUCLEOTIDE SEQUENCE [LARGE SCALE GENOMIC DNA]</scope>
</reference>
<dbReference type="Proteomes" id="UP000178574">
    <property type="component" value="Unassembled WGS sequence"/>
</dbReference>
<organism evidence="1 2">
    <name type="scientific">Candidatus Sungbacteria bacterium RIFCSPHIGHO2_01_FULL_50_25</name>
    <dbReference type="NCBI Taxonomy" id="1802265"/>
    <lineage>
        <taxon>Bacteria</taxon>
        <taxon>Candidatus Sungiibacteriota</taxon>
    </lineage>
</organism>
<dbReference type="EMBL" id="MHQD01000045">
    <property type="protein sequence ID" value="OGZ94948.1"/>
    <property type="molecule type" value="Genomic_DNA"/>
</dbReference>
<gene>
    <name evidence="1" type="ORF">A2847_02080</name>
</gene>
<sequence length="83" mass="9300">MVNRLFPARDITSEYFDQNSRQGGRPPWRLASREPFGPTLSDPHTDLVEDTSLWRAFRDALVEASPLFGVNAHEPGTLCEGVT</sequence>
<evidence type="ECO:0000313" key="1">
    <source>
        <dbReference type="EMBL" id="OGZ94948.1"/>
    </source>
</evidence>
<name>A0A1G2K956_9BACT</name>
<protein>
    <submittedName>
        <fullName evidence="1">Uncharacterized protein</fullName>
    </submittedName>
</protein>
<dbReference type="AlphaFoldDB" id="A0A1G2K956"/>
<comment type="caution">
    <text evidence="1">The sequence shown here is derived from an EMBL/GenBank/DDBJ whole genome shotgun (WGS) entry which is preliminary data.</text>
</comment>
<proteinExistence type="predicted"/>
<evidence type="ECO:0000313" key="2">
    <source>
        <dbReference type="Proteomes" id="UP000178574"/>
    </source>
</evidence>